<accession>A0A9P8TP68</accession>
<reference evidence="7" key="1">
    <citation type="journal article" date="2021" name="Open Biol.">
        <title>Shared evolutionary footprints suggest mitochondrial oxidative damage underlies multiple complex I losses in fungi.</title>
        <authorList>
            <person name="Schikora-Tamarit M.A."/>
            <person name="Marcet-Houben M."/>
            <person name="Nosek J."/>
            <person name="Gabaldon T."/>
        </authorList>
    </citation>
    <scope>NUCLEOTIDE SEQUENCE</scope>
    <source>
        <strain evidence="7">CBS2887</strain>
    </source>
</reference>
<evidence type="ECO:0000259" key="6">
    <source>
        <dbReference type="Pfam" id="PF25455"/>
    </source>
</evidence>
<dbReference type="EMBL" id="JAEUBG010001731">
    <property type="protein sequence ID" value="KAH3685925.1"/>
    <property type="molecule type" value="Genomic_DNA"/>
</dbReference>
<keyword evidence="3" id="KW-0496">Mitochondrion</keyword>
<sequence length="473" mass="53630">MLLPITSVMGLSQRMLTRSFNTLTQTIPSKGFTELPSKELVSVKGPDSSKFLNGLITSKILPISVKKNLTTISDEKDSSGKITLTESDMSQTNWGLLNEDECSGEQRVSRNGLYTMILNSKGRVFGDIFIYPYQFIDTEYQERPPQYLMECDDKLHNQLSGLLKIHKLKSKVTIDKNAAGKVWFMYNQEQSDLLYELKEKYFNYEANKSPEIALDNATSFLKDTRLFQQTLNTDDIISIAFDDRCEEFGLRIITKSSVDSLTDIISPQFINQQDQITEETYHIRRQLFGIPEGSVELKPNKLLPLECNLEFMNGVNFDKGCYIGQELTVRTHHTGIIRKRVVPVRLSILDENINDHELNFDPNDNVVDLIPEGLNHVEIYSDKLKESKTPLAASPFATSSSSTTSAKPSKRSSSGTLLSTYGNIGIALVRLEDFADECANFFIELPNGDNELIKVKVKSYVPYWWPFEGDEEE</sequence>
<protein>
    <recommendedName>
        <fullName evidence="6">CAF17 C-terminal domain-containing protein</fullName>
    </recommendedName>
</protein>
<proteinExistence type="inferred from homology"/>
<comment type="caution">
    <text evidence="7">The sequence shown here is derived from an EMBL/GenBank/DDBJ whole genome shotgun (WGS) entry which is preliminary data.</text>
</comment>
<dbReference type="OrthoDB" id="191995at2759"/>
<dbReference type="AlphaFoldDB" id="A0A9P8TP68"/>
<evidence type="ECO:0000256" key="4">
    <source>
        <dbReference type="ARBA" id="ARBA00093447"/>
    </source>
</evidence>
<evidence type="ECO:0000313" key="7">
    <source>
        <dbReference type="EMBL" id="KAH3685925.1"/>
    </source>
</evidence>
<gene>
    <name evidence="7" type="ORF">WICPIJ_003115</name>
</gene>
<dbReference type="PANTHER" id="PTHR22602:SF0">
    <property type="entry name" value="TRANSFERASE CAF17, MITOCHONDRIAL-RELATED"/>
    <property type="match status" value="1"/>
</dbReference>
<dbReference type="Pfam" id="PF25455">
    <property type="entry name" value="Beta-barrel_CAF17_C"/>
    <property type="match status" value="1"/>
</dbReference>
<feature type="domain" description="CAF17 C-terminal" evidence="6">
    <location>
        <begin position="338"/>
        <end position="467"/>
    </location>
</feature>
<dbReference type="PANTHER" id="PTHR22602">
    <property type="entry name" value="TRANSFERASE CAF17, MITOCHONDRIAL-RELATED"/>
    <property type="match status" value="1"/>
</dbReference>
<dbReference type="NCBIfam" id="TIGR03317">
    <property type="entry name" value="ygfZ_signature"/>
    <property type="match status" value="1"/>
</dbReference>
<keyword evidence="8" id="KW-1185">Reference proteome</keyword>
<dbReference type="InterPro" id="IPR045179">
    <property type="entry name" value="YgfZ/GcvT"/>
</dbReference>
<reference evidence="7" key="2">
    <citation type="submission" date="2021-01" db="EMBL/GenBank/DDBJ databases">
        <authorList>
            <person name="Schikora-Tamarit M.A."/>
        </authorList>
    </citation>
    <scope>NUCLEOTIDE SEQUENCE</scope>
    <source>
        <strain evidence="7">CBS2887</strain>
    </source>
</reference>
<dbReference type="GO" id="GO:0005759">
    <property type="term" value="C:mitochondrial matrix"/>
    <property type="evidence" value="ECO:0007669"/>
    <property type="project" value="UniProtKB-SubCell"/>
</dbReference>
<dbReference type="Proteomes" id="UP000774326">
    <property type="component" value="Unassembled WGS sequence"/>
</dbReference>
<dbReference type="InterPro" id="IPR027266">
    <property type="entry name" value="TrmE/GcvT-like"/>
</dbReference>
<evidence type="ECO:0000256" key="3">
    <source>
        <dbReference type="ARBA" id="ARBA00023128"/>
    </source>
</evidence>
<dbReference type="InterPro" id="IPR057460">
    <property type="entry name" value="CAF17_C"/>
</dbReference>
<name>A0A9P8TP68_WICPI</name>
<feature type="region of interest" description="Disordered" evidence="5">
    <location>
        <begin position="393"/>
        <end position="414"/>
    </location>
</feature>
<evidence type="ECO:0000256" key="2">
    <source>
        <dbReference type="ARBA" id="ARBA00022946"/>
    </source>
</evidence>
<dbReference type="InterPro" id="IPR017703">
    <property type="entry name" value="YgfZ/GCV_T_CS"/>
</dbReference>
<dbReference type="SUPFAM" id="SSF103025">
    <property type="entry name" value="Folate-binding domain"/>
    <property type="match status" value="1"/>
</dbReference>
<dbReference type="Gene3D" id="3.30.1360.120">
    <property type="entry name" value="Probable tRNA modification gtpase trme, domain 1"/>
    <property type="match status" value="1"/>
</dbReference>
<comment type="similarity">
    <text evidence="4">Belongs to the GcvT family. CAF17/IBA57 subfamily.</text>
</comment>
<dbReference type="GO" id="GO:0016226">
    <property type="term" value="P:iron-sulfur cluster assembly"/>
    <property type="evidence" value="ECO:0007669"/>
    <property type="project" value="TreeGrafter"/>
</dbReference>
<organism evidence="7 8">
    <name type="scientific">Wickerhamomyces pijperi</name>
    <name type="common">Yeast</name>
    <name type="synonym">Pichia pijperi</name>
    <dbReference type="NCBI Taxonomy" id="599730"/>
    <lineage>
        <taxon>Eukaryota</taxon>
        <taxon>Fungi</taxon>
        <taxon>Dikarya</taxon>
        <taxon>Ascomycota</taxon>
        <taxon>Saccharomycotina</taxon>
        <taxon>Saccharomycetes</taxon>
        <taxon>Phaffomycetales</taxon>
        <taxon>Wickerhamomycetaceae</taxon>
        <taxon>Wickerhamomyces</taxon>
    </lineage>
</organism>
<comment type="subcellular location">
    <subcellularLocation>
        <location evidence="1">Mitochondrion matrix</location>
    </subcellularLocation>
</comment>
<evidence type="ECO:0000256" key="5">
    <source>
        <dbReference type="SAM" id="MobiDB-lite"/>
    </source>
</evidence>
<evidence type="ECO:0000313" key="8">
    <source>
        <dbReference type="Proteomes" id="UP000774326"/>
    </source>
</evidence>
<keyword evidence="2" id="KW-0809">Transit peptide</keyword>
<evidence type="ECO:0000256" key="1">
    <source>
        <dbReference type="ARBA" id="ARBA00004305"/>
    </source>
</evidence>